<feature type="domain" description="Myb-like" evidence="6">
    <location>
        <begin position="582"/>
        <end position="632"/>
    </location>
</feature>
<dbReference type="CDD" id="cd00167">
    <property type="entry name" value="SANT"/>
    <property type="match status" value="2"/>
</dbReference>
<feature type="domain" description="Myb-like" evidence="6">
    <location>
        <begin position="544"/>
        <end position="581"/>
    </location>
</feature>
<dbReference type="InterPro" id="IPR058352">
    <property type="entry name" value="DUF8039"/>
</dbReference>
<dbReference type="GO" id="GO:0005634">
    <property type="term" value="C:nucleus"/>
    <property type="evidence" value="ECO:0007669"/>
    <property type="project" value="UniProtKB-SubCell"/>
</dbReference>
<feature type="compositionally biased region" description="Basic and acidic residues" evidence="5">
    <location>
        <begin position="8"/>
        <end position="18"/>
    </location>
</feature>
<dbReference type="OrthoDB" id="1731907at2759"/>
<dbReference type="Pfam" id="PF07727">
    <property type="entry name" value="RVT_2"/>
    <property type="match status" value="1"/>
</dbReference>
<dbReference type="PANTHER" id="PTHR33018">
    <property type="entry name" value="OS10G0338966 PROTEIN-RELATED"/>
    <property type="match status" value="1"/>
</dbReference>
<dbReference type="Proteomes" id="UP000595140">
    <property type="component" value="Unassembled WGS sequence"/>
</dbReference>
<feature type="compositionally biased region" description="Basic residues" evidence="5">
    <location>
        <begin position="631"/>
        <end position="642"/>
    </location>
</feature>
<reference evidence="8 9" key="1">
    <citation type="submission" date="2018-04" db="EMBL/GenBank/DDBJ databases">
        <authorList>
            <person name="Vogel A."/>
        </authorList>
    </citation>
    <scope>NUCLEOTIDE SEQUENCE [LARGE SCALE GENOMIC DNA]</scope>
</reference>
<evidence type="ECO:0000256" key="2">
    <source>
        <dbReference type="ARBA" id="ARBA00022737"/>
    </source>
</evidence>
<organism evidence="8 9">
    <name type="scientific">Cuscuta campestris</name>
    <dbReference type="NCBI Taxonomy" id="132261"/>
    <lineage>
        <taxon>Eukaryota</taxon>
        <taxon>Viridiplantae</taxon>
        <taxon>Streptophyta</taxon>
        <taxon>Embryophyta</taxon>
        <taxon>Tracheophyta</taxon>
        <taxon>Spermatophyta</taxon>
        <taxon>Magnoliopsida</taxon>
        <taxon>eudicotyledons</taxon>
        <taxon>Gunneridae</taxon>
        <taxon>Pentapetalae</taxon>
        <taxon>asterids</taxon>
        <taxon>lamiids</taxon>
        <taxon>Solanales</taxon>
        <taxon>Convolvulaceae</taxon>
        <taxon>Cuscuteae</taxon>
        <taxon>Cuscuta</taxon>
        <taxon>Cuscuta subgen. Grammica</taxon>
        <taxon>Cuscuta sect. Cleistogrammica</taxon>
    </lineage>
</organism>
<evidence type="ECO:0000313" key="9">
    <source>
        <dbReference type="Proteomes" id="UP000595140"/>
    </source>
</evidence>
<dbReference type="GO" id="GO:0010597">
    <property type="term" value="P:green leaf volatile biosynthetic process"/>
    <property type="evidence" value="ECO:0007669"/>
    <property type="project" value="UniProtKB-ARBA"/>
</dbReference>
<evidence type="ECO:0000259" key="7">
    <source>
        <dbReference type="PROSITE" id="PS51294"/>
    </source>
</evidence>
<dbReference type="PANTHER" id="PTHR33018:SF34">
    <property type="entry name" value="OS02G0472350 PROTEIN"/>
    <property type="match status" value="1"/>
</dbReference>
<dbReference type="AlphaFoldDB" id="A0A484L3S2"/>
<evidence type="ECO:0000256" key="1">
    <source>
        <dbReference type="ARBA" id="ARBA00004123"/>
    </source>
</evidence>
<feature type="region of interest" description="Disordered" evidence="5">
    <location>
        <begin position="631"/>
        <end position="655"/>
    </location>
</feature>
<feature type="region of interest" description="Disordered" evidence="5">
    <location>
        <begin position="307"/>
        <end position="338"/>
    </location>
</feature>
<dbReference type="InterPro" id="IPR001005">
    <property type="entry name" value="SANT/Myb"/>
</dbReference>
<feature type="domain" description="HTH myb-type" evidence="7">
    <location>
        <begin position="582"/>
        <end position="636"/>
    </location>
</feature>
<dbReference type="Pfam" id="PF13921">
    <property type="entry name" value="Myb_DNA-bind_6"/>
    <property type="match status" value="1"/>
</dbReference>
<dbReference type="PROSITE" id="PS51294">
    <property type="entry name" value="HTH_MYB"/>
    <property type="match status" value="2"/>
</dbReference>
<dbReference type="InterPro" id="IPR017930">
    <property type="entry name" value="Myb_dom"/>
</dbReference>
<feature type="compositionally biased region" description="Pro residues" evidence="5">
    <location>
        <begin position="307"/>
        <end position="316"/>
    </location>
</feature>
<feature type="region of interest" description="Disordered" evidence="5">
    <location>
        <begin position="45"/>
        <end position="82"/>
    </location>
</feature>
<feature type="compositionally biased region" description="Polar residues" evidence="5">
    <location>
        <begin position="45"/>
        <end position="63"/>
    </location>
</feature>
<dbReference type="FunFam" id="1.10.10.60:FF:000010">
    <property type="entry name" value="Transcriptional activator Myb isoform A"/>
    <property type="match status" value="1"/>
</dbReference>
<sequence length="839" mass="91962">MGTPEAKALSDKNRDIQKKNSYPHFMGRGGYAMLLRELAVGSQANTSTSADIAGSSTEKSSQLGREDTWLRGHTPGRQAEVTDPALMEIRDRIVQLKKEVAAGTFVPNGHNDVLTRALGSAEHPGRTRGVGSYSGLRKFFNGNMKPRKPEGNYLTEDDLLQRLPSLLQQYGLSVSGSAPEGASMSQHTPSVPPHYELQRSSKASTDFVDVAGVTEVSPCYLRISDPSDYIVAHGSVFPRALGDMVHGVPLLPHQVKVSVTLVLPGMGEYTIPCPTEHIETVADCLGSFVAWPKSLVGIGDFRPSPYAEPPLAPPSPSSLHGRQLPPPPTMAESEITSQSSTQKSPHLAFSVSNVKLHVPIQLSFSQPNYKKWSRLFLLLARRFNLQGYLNGSIAPISDDDDEWFQLDAILQGWILSTITDEVSDLVLSSVSTASALWTPMGTAYLLLYVDDIVLTASSATLLQSLIQQLKAEFSMTDMGDLHFFLGINVHRTATGLFFHQTQFAHDILERAGMVSCRPISTPVDTKAKLSTTAGSALSDPSFYRRLIMLVRQYGATKWAQIAENMVGRAGKQCRERWHNHLRPDIKKDGWSEEEERMLVEAHQKLGNKWAEIAKRIPGRPENAIKNHWNATKRRQNSRRKGAKNANKNNPSPNKLSTVLQDYIRAKCLGTAGVAVPEDDPSSVHFASDEDDELDCNESSSLLATEQTHVEEMNFMETLFGKTAPPDNDHKIAGGLTPMPVFGDSIIATPPSPPPQASQFWSHDNNYISYLLDGGTPPSSSSSNGDGCYEGRKVRDTDRFTMMKYCNGGELSPPSSSSGAGAYKNKDIDLMELVFPSHFS</sequence>
<keyword evidence="9" id="KW-1185">Reference proteome</keyword>
<feature type="region of interest" description="Disordered" evidence="5">
    <location>
        <begin position="174"/>
        <end position="198"/>
    </location>
</feature>
<keyword evidence="4" id="KW-0539">Nucleus</keyword>
<dbReference type="PROSITE" id="PS50090">
    <property type="entry name" value="MYB_LIKE"/>
    <property type="match status" value="2"/>
</dbReference>
<feature type="compositionally biased region" description="Low complexity" evidence="5">
    <location>
        <begin position="643"/>
        <end position="654"/>
    </location>
</feature>
<accession>A0A484L3S2</accession>
<keyword evidence="3" id="KW-0238">DNA-binding</keyword>
<feature type="region of interest" description="Disordered" evidence="5">
    <location>
        <begin position="1"/>
        <end position="22"/>
    </location>
</feature>
<name>A0A484L3S2_9ASTE</name>
<dbReference type="SUPFAM" id="SSF46689">
    <property type="entry name" value="Homeodomain-like"/>
    <property type="match status" value="1"/>
</dbReference>
<dbReference type="InterPro" id="IPR009057">
    <property type="entry name" value="Homeodomain-like_sf"/>
</dbReference>
<dbReference type="Gene3D" id="1.10.10.60">
    <property type="entry name" value="Homeodomain-like"/>
    <property type="match status" value="2"/>
</dbReference>
<evidence type="ECO:0000256" key="4">
    <source>
        <dbReference type="ARBA" id="ARBA00023242"/>
    </source>
</evidence>
<comment type="subcellular location">
    <subcellularLocation>
        <location evidence="1">Nucleus</location>
    </subcellularLocation>
</comment>
<evidence type="ECO:0000256" key="3">
    <source>
        <dbReference type="ARBA" id="ARBA00023125"/>
    </source>
</evidence>
<dbReference type="EMBL" id="OOIL02000988">
    <property type="protein sequence ID" value="VFQ70965.1"/>
    <property type="molecule type" value="Genomic_DNA"/>
</dbReference>
<dbReference type="Pfam" id="PF26133">
    <property type="entry name" value="DUF8039"/>
    <property type="match status" value="1"/>
</dbReference>
<evidence type="ECO:0000313" key="8">
    <source>
        <dbReference type="EMBL" id="VFQ70965.1"/>
    </source>
</evidence>
<keyword evidence="2" id="KW-0677">Repeat</keyword>
<feature type="domain" description="HTH myb-type" evidence="7">
    <location>
        <begin position="544"/>
        <end position="581"/>
    </location>
</feature>
<dbReference type="SMART" id="SM00717">
    <property type="entry name" value="SANT"/>
    <property type="match status" value="2"/>
</dbReference>
<evidence type="ECO:0000259" key="6">
    <source>
        <dbReference type="PROSITE" id="PS50090"/>
    </source>
</evidence>
<evidence type="ECO:0000256" key="5">
    <source>
        <dbReference type="SAM" id="MobiDB-lite"/>
    </source>
</evidence>
<dbReference type="GO" id="GO:0000976">
    <property type="term" value="F:transcription cis-regulatory region binding"/>
    <property type="evidence" value="ECO:0007669"/>
    <property type="project" value="UniProtKB-ARBA"/>
</dbReference>
<dbReference type="InterPro" id="IPR013103">
    <property type="entry name" value="RVT_2"/>
</dbReference>
<proteinExistence type="predicted"/>
<gene>
    <name evidence="8" type="ORF">CCAM_LOCUS12741</name>
</gene>
<protein>
    <submittedName>
        <fullName evidence="8">Uncharacterized protein</fullName>
    </submittedName>
</protein>